<proteinExistence type="inferred from homology"/>
<dbReference type="Gene3D" id="2.40.40.20">
    <property type="match status" value="1"/>
</dbReference>
<dbReference type="PANTHER" id="PTHR43742">
    <property type="entry name" value="TRIMETHYLAMINE-N-OXIDE REDUCTASE"/>
    <property type="match status" value="1"/>
</dbReference>
<reference evidence="6 7" key="1">
    <citation type="submission" date="2023-10" db="EMBL/GenBank/DDBJ databases">
        <title>Novel methanotroph of the genus Methylocapsa from a subarctic wetland.</title>
        <authorList>
            <person name="Belova S.E."/>
            <person name="Oshkin I.Y."/>
            <person name="Miroshnikov K."/>
            <person name="Dedysh S.N."/>
        </authorList>
    </citation>
    <scope>NUCLEOTIDE SEQUENCE [LARGE SCALE GENOMIC DNA]</scope>
    <source>
        <strain evidence="6 7">RX1</strain>
    </source>
</reference>
<dbReference type="Pfam" id="PF04879">
    <property type="entry name" value="Molybdop_Fe4S4"/>
    <property type="match status" value="1"/>
</dbReference>
<keyword evidence="2" id="KW-0479">Metal-binding</keyword>
<dbReference type="Pfam" id="PF00384">
    <property type="entry name" value="Molybdopterin"/>
    <property type="match status" value="1"/>
</dbReference>
<dbReference type="CDD" id="cd02766">
    <property type="entry name" value="MopB_3"/>
    <property type="match status" value="1"/>
</dbReference>
<name>A0ABZ0HQ53_9HYPH</name>
<dbReference type="Pfam" id="PF01568">
    <property type="entry name" value="Molydop_binding"/>
    <property type="match status" value="1"/>
</dbReference>
<gene>
    <name evidence="6" type="ORF">RZS28_13060</name>
</gene>
<dbReference type="EMBL" id="CP136862">
    <property type="protein sequence ID" value="WOJ88739.1"/>
    <property type="molecule type" value="Genomic_DNA"/>
</dbReference>
<keyword evidence="7" id="KW-1185">Reference proteome</keyword>
<evidence type="ECO:0000313" key="6">
    <source>
        <dbReference type="EMBL" id="WOJ88739.1"/>
    </source>
</evidence>
<dbReference type="InterPro" id="IPR009010">
    <property type="entry name" value="Asp_de-COase-like_dom_sf"/>
</dbReference>
<accession>A0ABZ0HQ53</accession>
<keyword evidence="3" id="KW-0408">Iron</keyword>
<dbReference type="Gene3D" id="2.20.25.90">
    <property type="entry name" value="ADC-like domains"/>
    <property type="match status" value="1"/>
</dbReference>
<keyword evidence="4" id="KW-0411">Iron-sulfur</keyword>
<evidence type="ECO:0000256" key="4">
    <source>
        <dbReference type="ARBA" id="ARBA00023014"/>
    </source>
</evidence>
<evidence type="ECO:0000313" key="7">
    <source>
        <dbReference type="Proteomes" id="UP001626536"/>
    </source>
</evidence>
<dbReference type="CDD" id="cd02786">
    <property type="entry name" value="MopB_CT_3"/>
    <property type="match status" value="1"/>
</dbReference>
<dbReference type="InterPro" id="IPR006657">
    <property type="entry name" value="MoPterin_dinucl-bd_dom"/>
</dbReference>
<evidence type="ECO:0000256" key="1">
    <source>
        <dbReference type="ARBA" id="ARBA00010312"/>
    </source>
</evidence>
<dbReference type="SUPFAM" id="SSF53706">
    <property type="entry name" value="Formate dehydrogenase/DMSO reductase, domains 1-3"/>
    <property type="match status" value="1"/>
</dbReference>
<dbReference type="Gene3D" id="3.40.50.740">
    <property type="match status" value="1"/>
</dbReference>
<dbReference type="Proteomes" id="UP001626536">
    <property type="component" value="Chromosome"/>
</dbReference>
<evidence type="ECO:0000256" key="2">
    <source>
        <dbReference type="ARBA" id="ARBA00022723"/>
    </source>
</evidence>
<feature type="domain" description="4Fe-4S Mo/W bis-MGD-type" evidence="5">
    <location>
        <begin position="7"/>
        <end position="65"/>
    </location>
</feature>
<comment type="similarity">
    <text evidence="1">Belongs to the prokaryotic molybdopterin-containing oxidoreductase family.</text>
</comment>
<dbReference type="RefSeq" id="WP_407338177.1">
    <property type="nucleotide sequence ID" value="NZ_CP136862.1"/>
</dbReference>
<dbReference type="InterPro" id="IPR006963">
    <property type="entry name" value="Mopterin_OxRdtase_4Fe-4S_dom"/>
</dbReference>
<dbReference type="InterPro" id="IPR037920">
    <property type="entry name" value="YoaE_C"/>
</dbReference>
<dbReference type="PROSITE" id="PS51669">
    <property type="entry name" value="4FE4S_MOW_BIS_MGD"/>
    <property type="match status" value="1"/>
</dbReference>
<protein>
    <submittedName>
        <fullName evidence="6">Molybdopterin oxidoreductase family protein</fullName>
    </submittedName>
</protein>
<sequence>MNAAPQISRRPSTCPHDCPSVCALDVEVLDGRSIGRIHGAKQQSYTAGVICAKVARYAERIHHPDRLLYPLKRTGPKGSGSFARISWEEALDRIADNFLKAERDFGAESVWPYYYGGTMGRLMRDGINRLTHAKRYSRFYGSICVNIAWPGFIAGTGRMAGPDPREMAKSDCVVIWGTNAVVTQVNVMTHAIRARKERGAKIVAIDIYRNATMERADLALCLKPGTDGALACAVMHVLFRDGLADRDYLKKYTDAPHEFEAHLETRTPEWAAAITGLRPEEIEAFAHLVGRRKKTFFRLGYGFSRQRNGAVNMHAASCIAAVTGAWKEEGGGAFHNNGAIFHMRQRLIEGLDVVDSSIRALDQSRTGPILTGDPDALEGGGPVKAMLVQNTNPMSVAPDQTKVRRGFSRDDLFVAVHEQFMTETAAMADIILPATMFLEHDDFYLGGGHQHIGFGPKLIEPPGECRNNHEVICALAARLGAEHPGFAMSPRQLIDATLRESGWGGLAELEEKRWLDAQPDFETAHYLNGFAWPDKKFRFKPDWGNVPFGTSVPRGPWRDMPNLPDHWGAIETPNEAYPFRLATSPARNFLNSSFTETRSSRAAEGKPKVLIHPRDAARLGVAEGDRLVLGNARGQVRLMAALFDGLQPGVMISEGIMPNALFEDGKGINTLTGADTVAPYGGAAFHDIRVWARKAIDPVKEADRGQASEMAGGVSV</sequence>
<dbReference type="SMART" id="SM00926">
    <property type="entry name" value="Molybdop_Fe4S4"/>
    <property type="match status" value="1"/>
</dbReference>
<dbReference type="Gene3D" id="3.40.228.10">
    <property type="entry name" value="Dimethylsulfoxide Reductase, domain 2"/>
    <property type="match status" value="1"/>
</dbReference>
<evidence type="ECO:0000259" key="5">
    <source>
        <dbReference type="PROSITE" id="PS51669"/>
    </source>
</evidence>
<dbReference type="InterPro" id="IPR050612">
    <property type="entry name" value="Prok_Mopterin_Oxidored"/>
</dbReference>
<organism evidence="6 7">
    <name type="scientific">Methylocapsa polymorpha</name>
    <dbReference type="NCBI Taxonomy" id="3080828"/>
    <lineage>
        <taxon>Bacteria</taxon>
        <taxon>Pseudomonadati</taxon>
        <taxon>Pseudomonadota</taxon>
        <taxon>Alphaproteobacteria</taxon>
        <taxon>Hyphomicrobiales</taxon>
        <taxon>Beijerinckiaceae</taxon>
        <taxon>Methylocapsa</taxon>
    </lineage>
</organism>
<dbReference type="InterPro" id="IPR006656">
    <property type="entry name" value="Mopterin_OxRdtase"/>
</dbReference>
<dbReference type="Gene3D" id="3.30.2070.10">
    <property type="entry name" value="Formate dehydrogenase/DMSO reductase"/>
    <property type="match status" value="1"/>
</dbReference>
<dbReference type="SUPFAM" id="SSF50692">
    <property type="entry name" value="ADC-like"/>
    <property type="match status" value="1"/>
</dbReference>
<evidence type="ECO:0000256" key="3">
    <source>
        <dbReference type="ARBA" id="ARBA00023004"/>
    </source>
</evidence>
<dbReference type="PANTHER" id="PTHR43742:SF6">
    <property type="entry name" value="OXIDOREDUCTASE YYAE-RELATED"/>
    <property type="match status" value="1"/>
</dbReference>